<protein>
    <submittedName>
        <fullName evidence="1">Uncharacterized protein</fullName>
    </submittedName>
</protein>
<name>A0A478FQL9_9MOLU</name>
<proteinExistence type="predicted"/>
<dbReference type="Proteomes" id="UP000324831">
    <property type="component" value="Unassembled WGS sequence"/>
</dbReference>
<gene>
    <name evidence="1" type="ORF">MHSWG343_08650</name>
</gene>
<dbReference type="EMBL" id="BIMN01000005">
    <property type="protein sequence ID" value="GCE63858.1"/>
    <property type="molecule type" value="Genomic_DNA"/>
</dbReference>
<evidence type="ECO:0000313" key="1">
    <source>
        <dbReference type="EMBL" id="GCE63858.1"/>
    </source>
</evidence>
<organism evidence="1 2">
    <name type="scientific">Candidatus Mycoplasma haematohominis</name>
    <dbReference type="NCBI Taxonomy" id="1494318"/>
    <lineage>
        <taxon>Bacteria</taxon>
        <taxon>Bacillati</taxon>
        <taxon>Mycoplasmatota</taxon>
        <taxon>Mollicutes</taxon>
        <taxon>Mycoplasmataceae</taxon>
        <taxon>Mycoplasma</taxon>
    </lineage>
</organism>
<evidence type="ECO:0000313" key="2">
    <source>
        <dbReference type="Proteomes" id="UP000324831"/>
    </source>
</evidence>
<comment type="caution">
    <text evidence="1">The sequence shown here is derived from an EMBL/GenBank/DDBJ whole genome shotgun (WGS) entry which is preliminary data.</text>
</comment>
<reference evidence="1 2" key="1">
    <citation type="submission" date="2019-01" db="EMBL/GenBank/DDBJ databases">
        <title>Draft genome sequences of Candidatus Mycoplasma haemohominis SWG34-3 identified from a patient with pyrexia, anemia and liver dysfunction.</title>
        <authorList>
            <person name="Sekizuka T."/>
            <person name="Hattori N."/>
            <person name="Katano H."/>
            <person name="Takuma T."/>
            <person name="Ito T."/>
            <person name="Arai N."/>
            <person name="Yanai R."/>
            <person name="Ishii S."/>
            <person name="Miura Y."/>
            <person name="Tokunaga T."/>
            <person name="Watanabe H."/>
            <person name="Nomura N."/>
            <person name="Eguchi J."/>
            <person name="Arai T."/>
            <person name="Hasegawa H."/>
            <person name="Nakamaki T."/>
            <person name="Wakita T."/>
            <person name="Niki Y."/>
            <person name="Kuroda M."/>
        </authorList>
    </citation>
    <scope>NUCLEOTIDE SEQUENCE [LARGE SCALE GENOMIC DNA]</scope>
    <source>
        <strain evidence="1">SWG34-3</strain>
    </source>
</reference>
<sequence>MNEKYANKKTLFAKFKDSFYSLIISVDHLK</sequence>
<dbReference type="AlphaFoldDB" id="A0A478FQL9"/>
<accession>A0A478FQL9</accession>